<name>A0AAV5GBV8_9BASI</name>
<dbReference type="EMBL" id="BQKY01000002">
    <property type="protein sequence ID" value="GJN87939.1"/>
    <property type="molecule type" value="Genomic_DNA"/>
</dbReference>
<proteinExistence type="predicted"/>
<organism evidence="2 3">
    <name type="scientific">Rhodotorula paludigena</name>
    <dbReference type="NCBI Taxonomy" id="86838"/>
    <lineage>
        <taxon>Eukaryota</taxon>
        <taxon>Fungi</taxon>
        <taxon>Dikarya</taxon>
        <taxon>Basidiomycota</taxon>
        <taxon>Pucciniomycotina</taxon>
        <taxon>Microbotryomycetes</taxon>
        <taxon>Sporidiobolales</taxon>
        <taxon>Sporidiobolaceae</taxon>
        <taxon>Rhodotorula</taxon>
    </lineage>
</organism>
<evidence type="ECO:0000256" key="1">
    <source>
        <dbReference type="SAM" id="MobiDB-lite"/>
    </source>
</evidence>
<protein>
    <submittedName>
        <fullName evidence="2">Uncharacterized protein</fullName>
    </submittedName>
</protein>
<sequence length="514" mass="55483">MECQAGMTGEAQRALLAPKDKQPAEFQWIKGGTFEGSATTRTRALRPLDVSHYLLEAQTPYTLFQNDDDYKQLAYHGTFRAEMRLISESTQNVVAITHLRPALLLGHTVIFAPENAVLSDTKRVREIASNKPTAFAMAVASAAKVKLCQEPPPSFSLQTRPSALSSVLLVQPKSNLLPVTQLGTINKLAVKSALALPTTAALLSSAAHELCDAAAGEYFLTAAFANVNGKPKKVVFVLKASRTEEGFLRDIEDLSGQFVRHSITPSDLGTKHLPYLNIAFMQNGTGKDVAQLAHQLRLVWAVLSPHDVSNTAKTTNTSPPYDYKIDVISTYSVHASPTTDAALLAMLPSLSPVLAIRTSTTASAAATANSAVSGSTSHSNMHCLDMINGWCNADKFFDPARSLQLHSRLFKLLLQSPIIAFPSRHTELIDLIVELAPIADASRVSTAKARFLLDQARTSALASGRAQQWINEFSRATSASTIRGVLSKQEGAEAADAARAKSASELPVPKKRRF</sequence>
<keyword evidence="3" id="KW-1185">Reference proteome</keyword>
<evidence type="ECO:0000313" key="3">
    <source>
        <dbReference type="Proteomes" id="UP001342314"/>
    </source>
</evidence>
<comment type="caution">
    <text evidence="2">The sequence shown here is derived from an EMBL/GenBank/DDBJ whole genome shotgun (WGS) entry which is preliminary data.</text>
</comment>
<reference evidence="2 3" key="1">
    <citation type="submission" date="2021-12" db="EMBL/GenBank/DDBJ databases">
        <title>High titer production of polyol ester of fatty acids by Rhodotorula paludigena BS15 towards product separation-free biomass refinery.</title>
        <authorList>
            <person name="Mano J."/>
            <person name="Ono H."/>
            <person name="Tanaka T."/>
            <person name="Naito K."/>
            <person name="Sushida H."/>
            <person name="Ike M."/>
            <person name="Tokuyasu K."/>
            <person name="Kitaoka M."/>
        </authorList>
    </citation>
    <scope>NUCLEOTIDE SEQUENCE [LARGE SCALE GENOMIC DNA]</scope>
    <source>
        <strain evidence="2 3">BS15</strain>
    </source>
</reference>
<evidence type="ECO:0000313" key="2">
    <source>
        <dbReference type="EMBL" id="GJN87939.1"/>
    </source>
</evidence>
<dbReference type="AlphaFoldDB" id="A0AAV5GBV8"/>
<gene>
    <name evidence="2" type="ORF">Rhopal_000894-T1</name>
</gene>
<feature type="compositionally biased region" description="Low complexity" evidence="1">
    <location>
        <begin position="492"/>
        <end position="503"/>
    </location>
</feature>
<feature type="region of interest" description="Disordered" evidence="1">
    <location>
        <begin position="491"/>
        <end position="514"/>
    </location>
</feature>
<accession>A0AAV5GBV8</accession>
<dbReference type="Proteomes" id="UP001342314">
    <property type="component" value="Unassembled WGS sequence"/>
</dbReference>